<accession>A0A0F9A3A1</accession>
<proteinExistence type="predicted"/>
<organism evidence="1">
    <name type="scientific">marine sediment metagenome</name>
    <dbReference type="NCBI Taxonomy" id="412755"/>
    <lineage>
        <taxon>unclassified sequences</taxon>
        <taxon>metagenomes</taxon>
        <taxon>ecological metagenomes</taxon>
    </lineage>
</organism>
<protein>
    <submittedName>
        <fullName evidence="1">Uncharacterized protein</fullName>
    </submittedName>
</protein>
<feature type="non-terminal residue" evidence="1">
    <location>
        <position position="1"/>
    </location>
</feature>
<reference evidence="1" key="1">
    <citation type="journal article" date="2015" name="Nature">
        <title>Complex archaea that bridge the gap between prokaryotes and eukaryotes.</title>
        <authorList>
            <person name="Spang A."/>
            <person name="Saw J.H."/>
            <person name="Jorgensen S.L."/>
            <person name="Zaremba-Niedzwiedzka K."/>
            <person name="Martijn J."/>
            <person name="Lind A.E."/>
            <person name="van Eijk R."/>
            <person name="Schleper C."/>
            <person name="Guy L."/>
            <person name="Ettema T.J."/>
        </authorList>
    </citation>
    <scope>NUCLEOTIDE SEQUENCE</scope>
</reference>
<comment type="caution">
    <text evidence="1">The sequence shown here is derived from an EMBL/GenBank/DDBJ whole genome shotgun (WGS) entry which is preliminary data.</text>
</comment>
<dbReference type="AlphaFoldDB" id="A0A0F9A3A1"/>
<gene>
    <name evidence="1" type="ORF">LCGC14_2961900</name>
</gene>
<sequence>AHRDEGAEENVGATITSSGLSKRYWTNATNDTATRFRLGVKIATTAGYTPANEDPQVLVLGTRVKSQADTAGAYDIMIDTGAAYEGDEPQATQEAKDIRDTLQALVNGDAVTVKDPWGNSLTLWFLDVSDFLLRGPNEDGKVHYVLRCEAEERTTPS</sequence>
<dbReference type="EMBL" id="LAZR01059977">
    <property type="protein sequence ID" value="KKK66656.1"/>
    <property type="molecule type" value="Genomic_DNA"/>
</dbReference>
<name>A0A0F9A3A1_9ZZZZ</name>
<evidence type="ECO:0000313" key="1">
    <source>
        <dbReference type="EMBL" id="KKK66656.1"/>
    </source>
</evidence>